<comment type="caution">
    <text evidence="2">The sequence shown here is derived from an EMBL/GenBank/DDBJ whole genome shotgun (WGS) entry which is preliminary data.</text>
</comment>
<keyword evidence="3" id="KW-1185">Reference proteome</keyword>
<proteinExistence type="predicted"/>
<evidence type="ECO:0000256" key="1">
    <source>
        <dbReference type="SAM" id="MobiDB-lite"/>
    </source>
</evidence>
<evidence type="ECO:0000313" key="2">
    <source>
        <dbReference type="EMBL" id="MPD02678.1"/>
    </source>
</evidence>
<evidence type="ECO:0000313" key="3">
    <source>
        <dbReference type="Proteomes" id="UP000324222"/>
    </source>
</evidence>
<reference evidence="2 3" key="1">
    <citation type="submission" date="2019-05" db="EMBL/GenBank/DDBJ databases">
        <title>Another draft genome of Portunus trituberculatus and its Hox gene families provides insights of decapod evolution.</title>
        <authorList>
            <person name="Jeong J.-H."/>
            <person name="Song I."/>
            <person name="Kim S."/>
            <person name="Choi T."/>
            <person name="Kim D."/>
            <person name="Ryu S."/>
            <person name="Kim W."/>
        </authorList>
    </citation>
    <scope>NUCLEOTIDE SEQUENCE [LARGE SCALE GENOMIC DNA]</scope>
    <source>
        <tissue evidence="2">Muscle</tissue>
    </source>
</reference>
<dbReference type="EMBL" id="VSRR010132619">
    <property type="protein sequence ID" value="MPD02678.1"/>
    <property type="molecule type" value="Genomic_DNA"/>
</dbReference>
<sequence length="65" mass="7543">MVKTRTFSNLSKQNLYLRSDSGKTTRPEQTRLRHSVTRHGNPHRAIVARRQCEYSTTLALVNLFV</sequence>
<accession>A0A5B7KBQ1</accession>
<name>A0A5B7KBQ1_PORTR</name>
<feature type="compositionally biased region" description="Basic and acidic residues" evidence="1">
    <location>
        <begin position="20"/>
        <end position="31"/>
    </location>
</feature>
<feature type="compositionally biased region" description="Polar residues" evidence="1">
    <location>
        <begin position="1"/>
        <end position="16"/>
    </location>
</feature>
<protein>
    <submittedName>
        <fullName evidence="2">Uncharacterized protein</fullName>
    </submittedName>
</protein>
<gene>
    <name evidence="2" type="ORF">E2C01_098274</name>
</gene>
<feature type="compositionally biased region" description="Basic residues" evidence="1">
    <location>
        <begin position="32"/>
        <end position="41"/>
    </location>
</feature>
<feature type="region of interest" description="Disordered" evidence="1">
    <location>
        <begin position="1"/>
        <end position="41"/>
    </location>
</feature>
<dbReference type="Proteomes" id="UP000324222">
    <property type="component" value="Unassembled WGS sequence"/>
</dbReference>
<organism evidence="2 3">
    <name type="scientific">Portunus trituberculatus</name>
    <name type="common">Swimming crab</name>
    <name type="synonym">Neptunus trituberculatus</name>
    <dbReference type="NCBI Taxonomy" id="210409"/>
    <lineage>
        <taxon>Eukaryota</taxon>
        <taxon>Metazoa</taxon>
        <taxon>Ecdysozoa</taxon>
        <taxon>Arthropoda</taxon>
        <taxon>Crustacea</taxon>
        <taxon>Multicrustacea</taxon>
        <taxon>Malacostraca</taxon>
        <taxon>Eumalacostraca</taxon>
        <taxon>Eucarida</taxon>
        <taxon>Decapoda</taxon>
        <taxon>Pleocyemata</taxon>
        <taxon>Brachyura</taxon>
        <taxon>Eubrachyura</taxon>
        <taxon>Portunoidea</taxon>
        <taxon>Portunidae</taxon>
        <taxon>Portuninae</taxon>
        <taxon>Portunus</taxon>
    </lineage>
</organism>
<dbReference type="AlphaFoldDB" id="A0A5B7KBQ1"/>